<dbReference type="EMBL" id="MH285592">
    <property type="protein sequence ID" value="QBM07772.1"/>
    <property type="molecule type" value="Genomic_DNA"/>
</dbReference>
<feature type="transmembrane region" description="Helical" evidence="17">
    <location>
        <begin position="7"/>
        <end position="26"/>
    </location>
</feature>
<evidence type="ECO:0000256" key="12">
    <source>
        <dbReference type="ARBA" id="ARBA00023027"/>
    </source>
</evidence>
<dbReference type="EC" id="7.1.1.2" evidence="3 17"/>
<feature type="domain" description="NADH:quinone oxidoreductase/Mrp antiporter transmembrane" evidence="18">
    <location>
        <begin position="29"/>
        <end position="291"/>
    </location>
</feature>
<dbReference type="Pfam" id="PF00361">
    <property type="entry name" value="Proton_antipo_M"/>
    <property type="match status" value="1"/>
</dbReference>
<feature type="transmembrane region" description="Helical" evidence="17">
    <location>
        <begin position="195"/>
        <end position="222"/>
    </location>
</feature>
<evidence type="ECO:0000256" key="17">
    <source>
        <dbReference type="RuleBase" id="RU003403"/>
    </source>
</evidence>
<keyword evidence="7 17" id="KW-0812">Transmembrane</keyword>
<comment type="function">
    <text evidence="17">Core subunit of the mitochondrial membrane respiratory chain NADH dehydrogenase (Complex I) which catalyzes electron transfer from NADH through the respiratory chain, using ubiquinone as an electron acceptor. Essential for the catalytic activity and assembly of complex I.</text>
</comment>
<evidence type="ECO:0000256" key="3">
    <source>
        <dbReference type="ARBA" id="ARBA00012944"/>
    </source>
</evidence>
<feature type="transmembrane region" description="Helical" evidence="17">
    <location>
        <begin position="113"/>
        <end position="135"/>
    </location>
</feature>
<feature type="transmembrane region" description="Helical" evidence="17">
    <location>
        <begin position="293"/>
        <end position="314"/>
    </location>
</feature>
<keyword evidence="13 17" id="KW-0830">Ubiquinone</keyword>
<dbReference type="InterPro" id="IPR050175">
    <property type="entry name" value="Complex_I_Subunit_2"/>
</dbReference>
<evidence type="ECO:0000256" key="14">
    <source>
        <dbReference type="ARBA" id="ARBA00023128"/>
    </source>
</evidence>
<evidence type="ECO:0000256" key="16">
    <source>
        <dbReference type="ARBA" id="ARBA00049551"/>
    </source>
</evidence>
<geneLocation type="mitochondrion" evidence="19"/>
<evidence type="ECO:0000256" key="11">
    <source>
        <dbReference type="ARBA" id="ARBA00022989"/>
    </source>
</evidence>
<keyword evidence="15 17" id="KW-0472">Membrane</keyword>
<evidence type="ECO:0000256" key="5">
    <source>
        <dbReference type="ARBA" id="ARBA00022448"/>
    </source>
</evidence>
<evidence type="ECO:0000256" key="7">
    <source>
        <dbReference type="ARBA" id="ARBA00022692"/>
    </source>
</evidence>
<keyword evidence="14 17" id="KW-0496">Mitochondrion</keyword>
<organism evidence="19">
    <name type="scientific">Macoma balthica</name>
    <name type="common">Baltic tellin</name>
    <name type="synonym">Limecola balthica</name>
    <dbReference type="NCBI Taxonomy" id="1903275"/>
    <lineage>
        <taxon>Eukaryota</taxon>
        <taxon>Metazoa</taxon>
        <taxon>Spiralia</taxon>
        <taxon>Lophotrochozoa</taxon>
        <taxon>Mollusca</taxon>
        <taxon>Bivalvia</taxon>
        <taxon>Autobranchia</taxon>
        <taxon>Heteroconchia</taxon>
        <taxon>Euheterodonta</taxon>
        <taxon>Imparidentia</taxon>
        <taxon>Neoheterodontei</taxon>
        <taxon>Cardiida</taxon>
        <taxon>Tellinoidea</taxon>
        <taxon>Tellinidae</taxon>
        <taxon>Macoma</taxon>
    </lineage>
</organism>
<comment type="similarity">
    <text evidence="2 17">Belongs to the complex I subunit 2 family.</text>
</comment>
<keyword evidence="10 17" id="KW-0249">Electron transport</keyword>
<feature type="transmembrane region" description="Helical" evidence="17">
    <location>
        <begin position="61"/>
        <end position="81"/>
    </location>
</feature>
<feature type="transmembrane region" description="Helical" evidence="17">
    <location>
        <begin position="268"/>
        <end position="287"/>
    </location>
</feature>
<name>A0A6B7FTS9_MACBL</name>
<dbReference type="GO" id="GO:0006120">
    <property type="term" value="P:mitochondrial electron transport, NADH to ubiquinone"/>
    <property type="evidence" value="ECO:0007669"/>
    <property type="project" value="InterPro"/>
</dbReference>
<feature type="transmembrane region" description="Helical" evidence="17">
    <location>
        <begin position="32"/>
        <end position="49"/>
    </location>
</feature>
<sequence>MVWGVMVSPATIMFMMVSLLGTMFVFLSSGLFGMWISLELGFFGFLPILNGKAASENEAAVKYFVIQSVGSGLILVSFLLFSSSPGFISYLSEEMADIIMIGGFMVKLGVFPFHFWFPSVMSMASWFSCFWLSVVQKVGPFWGISGLGVSCWLVDSFIIFLVITSLVGALGGLAQVQFRPLLAYSSLGQTGWMGLIALLSVNLFFFYMILYTILLVGLLLTLHIINSYSVVNIPGWSFCNGLMFWVFCGGFFISLSGLPPLAGSALKLMGILVVIGSYPVTLVFLILSSMISLYYYLSMFITSVSCLGSSNYGLNTSFLDSKGLMLLISSMMVLNWVGGLPLFIMCGGFIL</sequence>
<evidence type="ECO:0000256" key="4">
    <source>
        <dbReference type="ARBA" id="ARBA00021008"/>
    </source>
</evidence>
<evidence type="ECO:0000256" key="13">
    <source>
        <dbReference type="ARBA" id="ARBA00023075"/>
    </source>
</evidence>
<proteinExistence type="inferred from homology"/>
<evidence type="ECO:0000259" key="18">
    <source>
        <dbReference type="Pfam" id="PF00361"/>
    </source>
</evidence>
<evidence type="ECO:0000256" key="15">
    <source>
        <dbReference type="ARBA" id="ARBA00023136"/>
    </source>
</evidence>
<keyword evidence="5" id="KW-0813">Transport</keyword>
<evidence type="ECO:0000256" key="8">
    <source>
        <dbReference type="ARBA" id="ARBA00022792"/>
    </source>
</evidence>
<evidence type="ECO:0000313" key="19">
    <source>
        <dbReference type="EMBL" id="QBM07772.1"/>
    </source>
</evidence>
<dbReference type="GO" id="GO:0008137">
    <property type="term" value="F:NADH dehydrogenase (ubiquinone) activity"/>
    <property type="evidence" value="ECO:0007669"/>
    <property type="project" value="UniProtKB-EC"/>
</dbReference>
<feature type="transmembrane region" description="Helical" evidence="17">
    <location>
        <begin position="326"/>
        <end position="350"/>
    </location>
</feature>
<dbReference type="InterPro" id="IPR001750">
    <property type="entry name" value="ND/Mrp_TM"/>
</dbReference>
<dbReference type="InterPro" id="IPR003917">
    <property type="entry name" value="NADH_UbQ_OxRdtase_chain2"/>
</dbReference>
<dbReference type="PRINTS" id="PR01436">
    <property type="entry name" value="NADHDHGNASE2"/>
</dbReference>
<feature type="transmembrane region" description="Helical" evidence="17">
    <location>
        <begin position="242"/>
        <end position="261"/>
    </location>
</feature>
<evidence type="ECO:0000256" key="10">
    <source>
        <dbReference type="ARBA" id="ARBA00022982"/>
    </source>
</evidence>
<keyword evidence="12 17" id="KW-0520">NAD</keyword>
<comment type="catalytic activity">
    <reaction evidence="16 17">
        <text>a ubiquinone + NADH + 5 H(+)(in) = a ubiquinol + NAD(+) + 4 H(+)(out)</text>
        <dbReference type="Rhea" id="RHEA:29091"/>
        <dbReference type="Rhea" id="RHEA-COMP:9565"/>
        <dbReference type="Rhea" id="RHEA-COMP:9566"/>
        <dbReference type="ChEBI" id="CHEBI:15378"/>
        <dbReference type="ChEBI" id="CHEBI:16389"/>
        <dbReference type="ChEBI" id="CHEBI:17976"/>
        <dbReference type="ChEBI" id="CHEBI:57540"/>
        <dbReference type="ChEBI" id="CHEBI:57945"/>
        <dbReference type="EC" id="7.1.1.2"/>
    </reaction>
</comment>
<evidence type="ECO:0000256" key="1">
    <source>
        <dbReference type="ARBA" id="ARBA00004448"/>
    </source>
</evidence>
<protein>
    <recommendedName>
        <fullName evidence="4 17">NADH-ubiquinone oxidoreductase chain 2</fullName>
        <ecNumber evidence="3 17">7.1.1.2</ecNumber>
    </recommendedName>
</protein>
<dbReference type="GO" id="GO:0005743">
    <property type="term" value="C:mitochondrial inner membrane"/>
    <property type="evidence" value="ECO:0007669"/>
    <property type="project" value="UniProtKB-SubCell"/>
</dbReference>
<accession>A0A6B7FTS9</accession>
<keyword evidence="8 17" id="KW-0999">Mitochondrion inner membrane</keyword>
<evidence type="ECO:0000256" key="2">
    <source>
        <dbReference type="ARBA" id="ARBA00007012"/>
    </source>
</evidence>
<dbReference type="AlphaFoldDB" id="A0A6B7FTS9"/>
<reference evidence="19" key="1">
    <citation type="submission" date="2018-05" db="EMBL/GenBank/DDBJ databases">
        <title>Complete mitogenomes of Limecola baltica reveal old and feature-rich doubly uniparental inheritance of mitochondria in Tellinidae.</title>
        <authorList>
            <person name="Smietanka B."/>
            <person name="Lubosny M."/>
            <person name="Lasota R."/>
            <person name="Burzynski A."/>
        </authorList>
    </citation>
    <scope>NUCLEOTIDE SEQUENCE</scope>
    <source>
        <strain evidence="19">F-61-1</strain>
    </source>
</reference>
<dbReference type="PANTHER" id="PTHR46552">
    <property type="entry name" value="NADH-UBIQUINONE OXIDOREDUCTASE CHAIN 2"/>
    <property type="match status" value="1"/>
</dbReference>
<evidence type="ECO:0000256" key="6">
    <source>
        <dbReference type="ARBA" id="ARBA00022660"/>
    </source>
</evidence>
<keyword evidence="11 17" id="KW-1133">Transmembrane helix</keyword>
<comment type="subcellular location">
    <subcellularLocation>
        <location evidence="1 17">Mitochondrion inner membrane</location>
        <topology evidence="1 17">Multi-pass membrane protein</topology>
    </subcellularLocation>
</comment>
<keyword evidence="6 17" id="KW-0679">Respiratory chain</keyword>
<keyword evidence="9 17" id="KW-1278">Translocase</keyword>
<evidence type="ECO:0000256" key="9">
    <source>
        <dbReference type="ARBA" id="ARBA00022967"/>
    </source>
</evidence>
<feature type="transmembrane region" description="Helical" evidence="17">
    <location>
        <begin position="141"/>
        <end position="174"/>
    </location>
</feature>
<dbReference type="PANTHER" id="PTHR46552:SF1">
    <property type="entry name" value="NADH-UBIQUINONE OXIDOREDUCTASE CHAIN 2"/>
    <property type="match status" value="1"/>
</dbReference>